<keyword evidence="2" id="KW-1133">Transmembrane helix</keyword>
<feature type="region of interest" description="Disordered" evidence="1">
    <location>
        <begin position="275"/>
        <end position="316"/>
    </location>
</feature>
<feature type="compositionally biased region" description="Basic and acidic residues" evidence="1">
    <location>
        <begin position="1098"/>
        <end position="1109"/>
    </location>
</feature>
<feature type="region of interest" description="Disordered" evidence="1">
    <location>
        <begin position="383"/>
        <end position="446"/>
    </location>
</feature>
<proteinExistence type="predicted"/>
<evidence type="ECO:0000256" key="1">
    <source>
        <dbReference type="SAM" id="MobiDB-lite"/>
    </source>
</evidence>
<feature type="compositionally biased region" description="Basic and acidic residues" evidence="1">
    <location>
        <begin position="392"/>
        <end position="402"/>
    </location>
</feature>
<feature type="compositionally biased region" description="Basic and acidic residues" evidence="1">
    <location>
        <begin position="629"/>
        <end position="647"/>
    </location>
</feature>
<evidence type="ECO:0000256" key="2">
    <source>
        <dbReference type="SAM" id="Phobius"/>
    </source>
</evidence>
<feature type="compositionally biased region" description="Basic and acidic residues" evidence="1">
    <location>
        <begin position="1127"/>
        <end position="1143"/>
    </location>
</feature>
<feature type="non-terminal residue" evidence="3">
    <location>
        <position position="1475"/>
    </location>
</feature>
<feature type="compositionally biased region" description="Basic and acidic residues" evidence="1">
    <location>
        <begin position="1009"/>
        <end position="1026"/>
    </location>
</feature>
<feature type="region of interest" description="Disordered" evidence="1">
    <location>
        <begin position="1308"/>
        <end position="1405"/>
    </location>
</feature>
<name>A0AAV2H4X4_LYMST</name>
<feature type="compositionally biased region" description="Low complexity" evidence="1">
    <location>
        <begin position="338"/>
        <end position="352"/>
    </location>
</feature>
<dbReference type="Proteomes" id="UP001497497">
    <property type="component" value="Unassembled WGS sequence"/>
</dbReference>
<accession>A0AAV2H4X4</accession>
<feature type="transmembrane region" description="Helical" evidence="2">
    <location>
        <begin position="44"/>
        <end position="69"/>
    </location>
</feature>
<feature type="compositionally biased region" description="Basic and acidic residues" evidence="1">
    <location>
        <begin position="1333"/>
        <end position="1347"/>
    </location>
</feature>
<feature type="compositionally biased region" description="Polar residues" evidence="1">
    <location>
        <begin position="1032"/>
        <end position="1045"/>
    </location>
</feature>
<feature type="compositionally biased region" description="Basic residues" evidence="1">
    <location>
        <begin position="718"/>
        <end position="748"/>
    </location>
</feature>
<feature type="compositionally biased region" description="Basic and acidic residues" evidence="1">
    <location>
        <begin position="705"/>
        <end position="716"/>
    </location>
</feature>
<feature type="region of interest" description="Disordered" evidence="1">
    <location>
        <begin position="486"/>
        <end position="518"/>
    </location>
</feature>
<feature type="compositionally biased region" description="Basic and acidic residues" evidence="1">
    <location>
        <begin position="761"/>
        <end position="776"/>
    </location>
</feature>
<feature type="region of interest" description="Disordered" evidence="1">
    <location>
        <begin position="565"/>
        <end position="847"/>
    </location>
</feature>
<dbReference type="EMBL" id="CAXITT010000015">
    <property type="protein sequence ID" value="CAL1527284.1"/>
    <property type="molecule type" value="Genomic_DNA"/>
</dbReference>
<comment type="caution">
    <text evidence="3">The sequence shown here is derived from an EMBL/GenBank/DDBJ whole genome shotgun (WGS) entry which is preliminary data.</text>
</comment>
<feature type="compositionally biased region" description="Basic and acidic residues" evidence="1">
    <location>
        <begin position="1050"/>
        <end position="1059"/>
    </location>
</feature>
<keyword evidence="4" id="KW-1185">Reference proteome</keyword>
<feature type="compositionally biased region" description="Polar residues" evidence="1">
    <location>
        <begin position="353"/>
        <end position="365"/>
    </location>
</feature>
<feature type="region of interest" description="Disordered" evidence="1">
    <location>
        <begin position="882"/>
        <end position="1146"/>
    </location>
</feature>
<organism evidence="3 4">
    <name type="scientific">Lymnaea stagnalis</name>
    <name type="common">Great pond snail</name>
    <name type="synonym">Helix stagnalis</name>
    <dbReference type="NCBI Taxonomy" id="6523"/>
    <lineage>
        <taxon>Eukaryota</taxon>
        <taxon>Metazoa</taxon>
        <taxon>Spiralia</taxon>
        <taxon>Lophotrochozoa</taxon>
        <taxon>Mollusca</taxon>
        <taxon>Gastropoda</taxon>
        <taxon>Heterobranchia</taxon>
        <taxon>Euthyneura</taxon>
        <taxon>Panpulmonata</taxon>
        <taxon>Hygrophila</taxon>
        <taxon>Lymnaeoidea</taxon>
        <taxon>Lymnaeidae</taxon>
        <taxon>Lymnaea</taxon>
    </lineage>
</organism>
<feature type="compositionally biased region" description="Basic and acidic residues" evidence="1">
    <location>
        <begin position="421"/>
        <end position="438"/>
    </location>
</feature>
<evidence type="ECO:0000313" key="3">
    <source>
        <dbReference type="EMBL" id="CAL1527284.1"/>
    </source>
</evidence>
<feature type="compositionally biased region" description="Basic and acidic residues" evidence="1">
    <location>
        <begin position="1184"/>
        <end position="1194"/>
    </location>
</feature>
<feature type="compositionally biased region" description="Basic and acidic residues" evidence="1">
    <location>
        <begin position="654"/>
        <end position="663"/>
    </location>
</feature>
<feature type="region of interest" description="Disordered" evidence="1">
    <location>
        <begin position="334"/>
        <end position="365"/>
    </location>
</feature>
<evidence type="ECO:0000313" key="4">
    <source>
        <dbReference type="Proteomes" id="UP001497497"/>
    </source>
</evidence>
<keyword evidence="2" id="KW-0472">Membrane</keyword>
<feature type="compositionally biased region" description="Basic and acidic residues" evidence="1">
    <location>
        <begin position="293"/>
        <end position="306"/>
    </location>
</feature>
<feature type="compositionally biased region" description="Basic and acidic residues" evidence="1">
    <location>
        <begin position="673"/>
        <end position="683"/>
    </location>
</feature>
<feature type="compositionally biased region" description="Polar residues" evidence="1">
    <location>
        <begin position="1455"/>
        <end position="1475"/>
    </location>
</feature>
<feature type="region of interest" description="Disordered" evidence="1">
    <location>
        <begin position="1421"/>
        <end position="1475"/>
    </location>
</feature>
<feature type="compositionally biased region" description="Polar residues" evidence="1">
    <location>
        <begin position="925"/>
        <end position="959"/>
    </location>
</feature>
<gene>
    <name evidence="3" type="ORF">GSLYS_00001461001</name>
</gene>
<feature type="compositionally biased region" description="Polar residues" evidence="1">
    <location>
        <begin position="974"/>
        <end position="989"/>
    </location>
</feature>
<keyword evidence="2" id="KW-0812">Transmembrane</keyword>
<sequence length="1475" mass="164048">MLAGVKSTLAPAEIRRRRQKLKQAIEAFVQAMVNEAIGWSTANWLIQGLFTSLLSGLGFLFITLALEYIKQYSKEQKKRERARLIHAILNGEEFHDFEKAGAIIPAEKGTVVRPGIRGLTSVFGAYKKYGGFLGIGRGYSADSHLPKVEEEDDDTDHQFIDKHSNTCLDAPTWSNLSLESWKQSQAAKCRSDRSESLQTRSRPYLPHAVFSSAVPSNVRLWSQPSFENEESMSSLKTITKSEGDFFRRLIQKYPYIAPFFKKELLKKIEIKGKKNPEDEQGRKNLGINKGKREKISSDSTTRENNRRYRKGGAFKADSKSEMTLSTCDTDVDKSYGISSSSSRKQRASPKSAPQSHKFNSRTTSPNKVQKVIYSFRAPATLKTSSGSLNLDSKSKDFRKDSSDTCSKTIKKRTSFPAHIAKNTEHNKSTDPRTTDDTTKSSTVQSSVEQSVLMLYLSPRKGKTSARCHSSVEKHMRPVLVSCEHVTSHRDSEHATRVPTAPRDEPPTNTGHGEKPTMDEKLNGCAIMKSLVDITQAPSTIIGADTQNQSDIEVAIANIMSQGCEKTETKLPGRTPSPDVKADNGVGHEMSSEEPVHRKTSPKRGRSPLLKQESKKSSKSRGGTASPGRGKKESPKKTSKTLNEEGRRDVKKRIRSESKNRSSSESKNLSSSESKIRSVSESKRKSNSVPKNPVASKSPKRGVKKSRNEDKTEEGYHLKNTKSNKLKNTHSNHDQHKKTKVTKLHRKNKSSSPAYIKTKSPKMADEMREVTAKDNKASRKAWSRQKPNKQKKPKNEEAVTLAKNEKSPSLQHKPEKRTKSTAARDKTFSSPKLHKSPTKSASEKTLSPGFNAEMYASSIHEVISAEDYDNAINQFLRGKDAERSFKQKHIRPPSDQKLISPPKQGKGASVNTLWKKMSPPLARISSPETSCKPVSSATQQRASPTSSCSQVMSQPTSCMTISRLPVKVSPIGSKGKSSTSPGFTDTSANSPVKKCLANELNAVSAKLPPKNRESRPGKPAEMRKSQKPDQPPVNRSTSYNLHTMGSSDLPKTGREEERLQSGHKKKSQVEIIRPATSPQEKACGEKLWNPKNSVSETGTRNRDPLDGDVKHKTRKYPSEVLTPQRTMGDSDHVIKRQEPSKDSQQKCNIQKTRCDKNKLRMGNFSIRSIESLKKKYETGIQQKGAENESQPKDVRLNGNSEDLIPSKGEQKNVTSVDNMKNVQISSSRARPHFRGAITKSRKNLMVAPPNNKTAGTVSSENFGENVKKLVHETMVSKSHVETISDAGRPREVLTRSDINCQHKAAVSHELVGTRGQLNADHKDSKTRKLSKSPLRNEHPSGHSTERLDQNLFKRRIIKRQVLNRSTTDTQRTRKEKPQKIQAANSSMPELSERSKVDAMPAPKQREHPEFPRMFDRFMALNLTSPQQAHEASDAADKSNGAIATSDNSEGRCRVVSENQSTVNGFESSTAFLSASE</sequence>
<feature type="compositionally biased region" description="Basic residues" evidence="1">
    <location>
        <begin position="777"/>
        <end position="791"/>
    </location>
</feature>
<feature type="region of interest" description="Disordered" evidence="1">
    <location>
        <begin position="1179"/>
        <end position="1206"/>
    </location>
</feature>
<protein>
    <submittedName>
        <fullName evidence="3">Uncharacterized protein</fullName>
    </submittedName>
</protein>
<reference evidence="3 4" key="1">
    <citation type="submission" date="2024-04" db="EMBL/GenBank/DDBJ databases">
        <authorList>
            <consortium name="Genoscope - CEA"/>
            <person name="William W."/>
        </authorList>
    </citation>
    <scope>NUCLEOTIDE SEQUENCE [LARGE SCALE GENOMIC DNA]</scope>
</reference>